<accession>A0A931GG22</accession>
<organism evidence="2 3">
    <name type="scientific">Zhihengliuella flava</name>
    <dbReference type="NCBI Taxonomy" id="1285193"/>
    <lineage>
        <taxon>Bacteria</taxon>
        <taxon>Bacillati</taxon>
        <taxon>Actinomycetota</taxon>
        <taxon>Actinomycetes</taxon>
        <taxon>Micrococcales</taxon>
        <taxon>Micrococcaceae</taxon>
        <taxon>Zhihengliuella</taxon>
    </lineage>
</organism>
<dbReference type="RefSeq" id="WP_196836505.1">
    <property type="nucleotide sequence ID" value="NZ_JADOTZ010000001.1"/>
</dbReference>
<proteinExistence type="predicted"/>
<dbReference type="AlphaFoldDB" id="A0A931GG22"/>
<reference evidence="2" key="1">
    <citation type="submission" date="2020-11" db="EMBL/GenBank/DDBJ databases">
        <title>Sequencing the genomes of 1000 actinobacteria strains.</title>
        <authorList>
            <person name="Klenk H.-P."/>
        </authorList>
    </citation>
    <scope>NUCLEOTIDE SEQUENCE</scope>
    <source>
        <strain evidence="2">DSM 26152</strain>
    </source>
</reference>
<keyword evidence="1" id="KW-1133">Transmembrane helix</keyword>
<feature type="transmembrane region" description="Helical" evidence="1">
    <location>
        <begin position="6"/>
        <end position="27"/>
    </location>
</feature>
<dbReference type="InterPro" id="IPR031596">
    <property type="entry name" value="MaAIMP_sms"/>
</dbReference>
<keyword evidence="1" id="KW-0472">Membrane</keyword>
<dbReference type="Proteomes" id="UP000625033">
    <property type="component" value="Unassembled WGS sequence"/>
</dbReference>
<dbReference type="EMBL" id="JADOTZ010000001">
    <property type="protein sequence ID" value="MBG6085307.1"/>
    <property type="molecule type" value="Genomic_DNA"/>
</dbReference>
<gene>
    <name evidence="2" type="ORF">IW252_002074</name>
</gene>
<keyword evidence="1" id="KW-0812">Transmembrane</keyword>
<keyword evidence="3" id="KW-1185">Reference proteome</keyword>
<evidence type="ECO:0000256" key="1">
    <source>
        <dbReference type="SAM" id="Phobius"/>
    </source>
</evidence>
<dbReference type="Pfam" id="PF16951">
    <property type="entry name" value="MaAIMP_sms"/>
    <property type="match status" value="1"/>
</dbReference>
<evidence type="ECO:0008006" key="4">
    <source>
        <dbReference type="Google" id="ProtNLM"/>
    </source>
</evidence>
<comment type="caution">
    <text evidence="2">The sequence shown here is derived from an EMBL/GenBank/DDBJ whole genome shotgun (WGS) entry which is preliminary data.</text>
</comment>
<dbReference type="NCBIfam" id="NF033493">
    <property type="entry name" value="MetS_like_NSS"/>
    <property type="match status" value="1"/>
</dbReference>
<evidence type="ECO:0000313" key="3">
    <source>
        <dbReference type="Proteomes" id="UP000625033"/>
    </source>
</evidence>
<sequence length="46" mass="4798">MTATAIIVMIIALVVVWGGLVAALVNLSKHPEEEDDLPVAVAPENS</sequence>
<evidence type="ECO:0000313" key="2">
    <source>
        <dbReference type="EMBL" id="MBG6085307.1"/>
    </source>
</evidence>
<protein>
    <recommendedName>
        <fullName evidence="4">Methionine/alanine importer small subunit</fullName>
    </recommendedName>
</protein>
<name>A0A931GG22_9MICC</name>